<name>A0A3R8RQ16_9FLAO</name>
<feature type="signal peptide" evidence="2">
    <location>
        <begin position="1"/>
        <end position="21"/>
    </location>
</feature>
<accession>A0A3R8RQ16</accession>
<keyword evidence="4" id="KW-1185">Reference proteome</keyword>
<dbReference type="EMBL" id="QUSX01000001">
    <property type="protein sequence ID" value="RRQ50153.1"/>
    <property type="molecule type" value="Genomic_DNA"/>
</dbReference>
<comment type="caution">
    <text evidence="3">The sequence shown here is derived from an EMBL/GenBank/DDBJ whole genome shotgun (WGS) entry which is preliminary data.</text>
</comment>
<evidence type="ECO:0000256" key="2">
    <source>
        <dbReference type="SAM" id="SignalP"/>
    </source>
</evidence>
<gene>
    <name evidence="3" type="ORF">DZC72_06190</name>
</gene>
<feature type="region of interest" description="Disordered" evidence="1">
    <location>
        <begin position="35"/>
        <end position="54"/>
    </location>
</feature>
<feature type="chain" id="PRO_5018774083" evidence="2">
    <location>
        <begin position="22"/>
        <end position="109"/>
    </location>
</feature>
<dbReference type="AlphaFoldDB" id="A0A3R8RQ16"/>
<evidence type="ECO:0000313" key="4">
    <source>
        <dbReference type="Proteomes" id="UP000286990"/>
    </source>
</evidence>
<proteinExistence type="predicted"/>
<organism evidence="3 4">
    <name type="scientific">Maribacter algicola</name>
    <dbReference type="NCBI Taxonomy" id="2498892"/>
    <lineage>
        <taxon>Bacteria</taxon>
        <taxon>Pseudomonadati</taxon>
        <taxon>Bacteroidota</taxon>
        <taxon>Flavobacteriia</taxon>
        <taxon>Flavobacteriales</taxon>
        <taxon>Flavobacteriaceae</taxon>
        <taxon>Maribacter</taxon>
    </lineage>
</organism>
<evidence type="ECO:0000256" key="1">
    <source>
        <dbReference type="SAM" id="MobiDB-lite"/>
    </source>
</evidence>
<protein>
    <submittedName>
        <fullName evidence="3">Uncharacterized protein</fullName>
    </submittedName>
</protein>
<reference evidence="4" key="1">
    <citation type="submission" date="2018-12" db="EMBL/GenBank/DDBJ databases">
        <title>Maribacter lutimaris sp. nov., isolated from marine sediment.</title>
        <authorList>
            <person name="Kim K.K."/>
        </authorList>
    </citation>
    <scope>NUCLEOTIDE SEQUENCE [LARGE SCALE GENOMIC DNA]</scope>
    <source>
        <strain evidence="4">PoM-212</strain>
    </source>
</reference>
<dbReference type="Proteomes" id="UP000286990">
    <property type="component" value="Unassembled WGS sequence"/>
</dbReference>
<sequence length="109" mass="12514">MKMLAVILSLFTIFLSTYPCCQDEDSCEEIITIEDNSGGSSQNEEPHESKGPCSPFYNCGRCVGFTLTFHEMILVPIEHKLKKGFVPYLRFQPKEELFIALKPPRYFEI</sequence>
<keyword evidence="2" id="KW-0732">Signal</keyword>
<evidence type="ECO:0000313" key="3">
    <source>
        <dbReference type="EMBL" id="RRQ50153.1"/>
    </source>
</evidence>